<gene>
    <name evidence="2" type="ORF">FOZ62_001326</name>
</gene>
<feature type="signal peptide" evidence="1">
    <location>
        <begin position="1"/>
        <end position="24"/>
    </location>
</feature>
<proteinExistence type="predicted"/>
<comment type="caution">
    <text evidence="2">The sequence shown here is derived from an EMBL/GenBank/DDBJ whole genome shotgun (WGS) entry which is preliminary data.</text>
</comment>
<evidence type="ECO:0000256" key="1">
    <source>
        <dbReference type="SAM" id="SignalP"/>
    </source>
</evidence>
<accession>A0A7J6UGF6</accession>
<keyword evidence="1" id="KW-0732">Signal</keyword>
<dbReference type="InterPro" id="IPR020559">
    <property type="entry name" value="PRibGlycinamide_synth_CS"/>
</dbReference>
<sequence length="181" mass="19457">MPVAKHSDLGKLLALGVFFVQTGGVRFGDPENQNGTLDLPQIAEDPSQGNILYDVRTPPTAVPSSEGAPSGLYTPLHMISSVSIKKVLGDLIDRQWMPVEAILSPSIVDKQSLGSRWLSRDSEDFEAKSRIAAGGDLAMQELRRLIVEAGDPSKLNGLRSSGILGTARTLMSRESSTDELK</sequence>
<feature type="chain" id="PRO_5029601035" evidence="1">
    <location>
        <begin position="25"/>
        <end position="181"/>
    </location>
</feature>
<dbReference type="Proteomes" id="UP000574390">
    <property type="component" value="Unassembled WGS sequence"/>
</dbReference>
<protein>
    <submittedName>
        <fullName evidence="2">Uncharacterized protein</fullName>
    </submittedName>
</protein>
<evidence type="ECO:0000313" key="3">
    <source>
        <dbReference type="Proteomes" id="UP000574390"/>
    </source>
</evidence>
<name>A0A7J6UGF6_PEROL</name>
<organism evidence="2 3">
    <name type="scientific">Perkinsus olseni</name>
    <name type="common">Perkinsus atlanticus</name>
    <dbReference type="NCBI Taxonomy" id="32597"/>
    <lineage>
        <taxon>Eukaryota</taxon>
        <taxon>Sar</taxon>
        <taxon>Alveolata</taxon>
        <taxon>Perkinsozoa</taxon>
        <taxon>Perkinsea</taxon>
        <taxon>Perkinsida</taxon>
        <taxon>Perkinsidae</taxon>
        <taxon>Perkinsus</taxon>
    </lineage>
</organism>
<dbReference type="EMBL" id="JABANM010000206">
    <property type="protein sequence ID" value="KAF4756372.1"/>
    <property type="molecule type" value="Genomic_DNA"/>
</dbReference>
<feature type="non-terminal residue" evidence="2">
    <location>
        <position position="1"/>
    </location>
</feature>
<reference evidence="2 3" key="1">
    <citation type="submission" date="2020-04" db="EMBL/GenBank/DDBJ databases">
        <title>Perkinsus olseni comparative genomics.</title>
        <authorList>
            <person name="Bogema D.R."/>
        </authorList>
    </citation>
    <scope>NUCLEOTIDE SEQUENCE [LARGE SCALE GENOMIC DNA]</scope>
    <source>
        <strain evidence="2">ATCC PRA-205</strain>
    </source>
</reference>
<dbReference type="GO" id="GO:0009113">
    <property type="term" value="P:purine nucleobase biosynthetic process"/>
    <property type="evidence" value="ECO:0007669"/>
    <property type="project" value="InterPro"/>
</dbReference>
<dbReference type="AlphaFoldDB" id="A0A7J6UGF6"/>
<evidence type="ECO:0000313" key="2">
    <source>
        <dbReference type="EMBL" id="KAF4756372.1"/>
    </source>
</evidence>
<dbReference type="PROSITE" id="PS00184">
    <property type="entry name" value="GARS"/>
    <property type="match status" value="1"/>
</dbReference>
<dbReference type="GO" id="GO:0004637">
    <property type="term" value="F:phosphoribosylamine-glycine ligase activity"/>
    <property type="evidence" value="ECO:0007669"/>
    <property type="project" value="InterPro"/>
</dbReference>